<dbReference type="AlphaFoldDB" id="A0A841MK38"/>
<proteinExistence type="predicted"/>
<dbReference type="RefSeq" id="WP_184492589.1">
    <property type="nucleotide sequence ID" value="NZ_JACIJO010000001.1"/>
</dbReference>
<organism evidence="1 2">
    <name type="scientific">Algoriphagus iocasae</name>
    <dbReference type="NCBI Taxonomy" id="1836499"/>
    <lineage>
        <taxon>Bacteria</taxon>
        <taxon>Pseudomonadati</taxon>
        <taxon>Bacteroidota</taxon>
        <taxon>Cytophagia</taxon>
        <taxon>Cytophagales</taxon>
        <taxon>Cyclobacteriaceae</taxon>
        <taxon>Algoriphagus</taxon>
    </lineage>
</organism>
<accession>A0A841MK38</accession>
<evidence type="ECO:0000313" key="2">
    <source>
        <dbReference type="Proteomes" id="UP000588604"/>
    </source>
</evidence>
<keyword evidence="2" id="KW-1185">Reference proteome</keyword>
<protein>
    <recommendedName>
        <fullName evidence="3">DNA breaking-rejoining protein</fullName>
    </recommendedName>
</protein>
<gene>
    <name evidence="1" type="ORF">FHS59_000231</name>
</gene>
<name>A0A841MK38_9BACT</name>
<dbReference type="Proteomes" id="UP000588604">
    <property type="component" value="Unassembled WGS sequence"/>
</dbReference>
<sequence>MNALPLFTKKFLFLFLLWLPFLSYSQTGIEVKKVEFEEGKSSTVIEGKLKGNQTIDYVLQAKEGQVLEVKFTSSNSANYFNLMAPGEEYVAFYNSSMDENSYTGKLEKSGEQRIRVYLMRSAARRNETADFKIEVSIKP</sequence>
<evidence type="ECO:0008006" key="3">
    <source>
        <dbReference type="Google" id="ProtNLM"/>
    </source>
</evidence>
<dbReference type="Gene3D" id="2.60.120.380">
    <property type="match status" value="1"/>
</dbReference>
<comment type="caution">
    <text evidence="1">The sequence shown here is derived from an EMBL/GenBank/DDBJ whole genome shotgun (WGS) entry which is preliminary data.</text>
</comment>
<reference evidence="1 2" key="1">
    <citation type="submission" date="2020-08" db="EMBL/GenBank/DDBJ databases">
        <title>Genomic Encyclopedia of Type Strains, Phase IV (KMG-IV): sequencing the most valuable type-strain genomes for metagenomic binning, comparative biology and taxonomic classification.</title>
        <authorList>
            <person name="Goeker M."/>
        </authorList>
    </citation>
    <scope>NUCLEOTIDE SEQUENCE [LARGE SCALE GENOMIC DNA]</scope>
    <source>
        <strain evidence="1 2">DSM 102044</strain>
    </source>
</reference>
<dbReference type="EMBL" id="JACIJO010000001">
    <property type="protein sequence ID" value="MBB6324616.1"/>
    <property type="molecule type" value="Genomic_DNA"/>
</dbReference>
<evidence type="ECO:0000313" key="1">
    <source>
        <dbReference type="EMBL" id="MBB6324616.1"/>
    </source>
</evidence>